<evidence type="ECO:0000256" key="5">
    <source>
        <dbReference type="ARBA" id="ARBA00022691"/>
    </source>
</evidence>
<dbReference type="AlphaFoldDB" id="K2AE12"/>
<feature type="domain" description="Tetrapyrrole methylase" evidence="7">
    <location>
        <begin position="1"/>
        <end position="199"/>
    </location>
</feature>
<protein>
    <recommendedName>
        <fullName evidence="6">Ribosomal RNA small subunit methyltransferase I</fullName>
        <ecNumber evidence="6">2.1.1.198</ecNumber>
    </recommendedName>
    <alternativeName>
        <fullName evidence="6">16S rRNA 2'-O-ribose C1402 methyltransferase</fullName>
    </alternativeName>
    <alternativeName>
        <fullName evidence="6">rRNA (cytidine-2'-O-)-methyltransferase RsmI</fullName>
    </alternativeName>
</protein>
<dbReference type="GO" id="GO:0070677">
    <property type="term" value="F:rRNA (cytosine-2'-O-)-methyltransferase activity"/>
    <property type="evidence" value="ECO:0007669"/>
    <property type="project" value="UniProtKB-UniRule"/>
</dbReference>
<keyword evidence="2 6" id="KW-0698">rRNA processing</keyword>
<evidence type="ECO:0000259" key="7">
    <source>
        <dbReference type="Pfam" id="PF00590"/>
    </source>
</evidence>
<dbReference type="EMBL" id="AMFJ01021638">
    <property type="protein sequence ID" value="EKD66295.1"/>
    <property type="molecule type" value="Genomic_DNA"/>
</dbReference>
<dbReference type="HAMAP" id="MF_01877">
    <property type="entry name" value="16SrRNA_methyltr_I"/>
    <property type="match status" value="1"/>
</dbReference>
<dbReference type="InterPro" id="IPR014777">
    <property type="entry name" value="4pyrrole_Mease_sub1"/>
</dbReference>
<dbReference type="Gene3D" id="3.40.1010.10">
    <property type="entry name" value="Cobalt-precorrin-4 Transmethylase, Domain 1"/>
    <property type="match status" value="1"/>
</dbReference>
<comment type="similarity">
    <text evidence="6">Belongs to the methyltransferase superfamily. RsmI family.</text>
</comment>
<accession>K2AE12</accession>
<evidence type="ECO:0000256" key="6">
    <source>
        <dbReference type="HAMAP-Rule" id="MF_01877"/>
    </source>
</evidence>
<keyword evidence="4 6" id="KW-0808">Transferase</keyword>
<reference evidence="8" key="1">
    <citation type="journal article" date="2012" name="Science">
        <title>Fermentation, hydrogen, and sulfur metabolism in multiple uncultivated bacterial phyla.</title>
        <authorList>
            <person name="Wrighton K.C."/>
            <person name="Thomas B.C."/>
            <person name="Sharon I."/>
            <person name="Miller C.S."/>
            <person name="Castelle C.J."/>
            <person name="VerBerkmoes N.C."/>
            <person name="Wilkins M.J."/>
            <person name="Hettich R.L."/>
            <person name="Lipton M.S."/>
            <person name="Williams K.H."/>
            <person name="Long P.E."/>
            <person name="Banfield J.F."/>
        </authorList>
    </citation>
    <scope>NUCLEOTIDE SEQUENCE [LARGE SCALE GENOMIC DNA]</scope>
</reference>
<keyword evidence="3 6" id="KW-0489">Methyltransferase</keyword>
<dbReference type="GO" id="GO:0005737">
    <property type="term" value="C:cytoplasm"/>
    <property type="evidence" value="ECO:0007669"/>
    <property type="project" value="UniProtKB-SubCell"/>
</dbReference>
<evidence type="ECO:0000256" key="2">
    <source>
        <dbReference type="ARBA" id="ARBA00022552"/>
    </source>
</evidence>
<keyword evidence="1 6" id="KW-0963">Cytoplasm</keyword>
<dbReference type="SUPFAM" id="SSF53790">
    <property type="entry name" value="Tetrapyrrole methylase"/>
    <property type="match status" value="1"/>
</dbReference>
<proteinExistence type="inferred from homology"/>
<dbReference type="PANTHER" id="PTHR46111:SF1">
    <property type="entry name" value="RIBOSOMAL RNA SMALL SUBUNIT METHYLTRANSFERASE I"/>
    <property type="match status" value="1"/>
</dbReference>
<gene>
    <name evidence="6" type="primary">rsmI</name>
    <name evidence="8" type="ORF">ACD_49C00052G0007</name>
</gene>
<dbReference type="CDD" id="cd11648">
    <property type="entry name" value="RsmI"/>
    <property type="match status" value="1"/>
</dbReference>
<name>K2AE12_9BACT</name>
<comment type="function">
    <text evidence="6">Catalyzes the 2'-O-methylation of the ribose of cytidine 1402 (C1402) in 16S rRNA.</text>
</comment>
<dbReference type="FunFam" id="3.40.1010.10:FF:000007">
    <property type="entry name" value="Ribosomal RNA small subunit methyltransferase I"/>
    <property type="match status" value="1"/>
</dbReference>
<dbReference type="InterPro" id="IPR008189">
    <property type="entry name" value="rRNA_ssu_MeTfrase_I"/>
</dbReference>
<evidence type="ECO:0000256" key="1">
    <source>
        <dbReference type="ARBA" id="ARBA00022490"/>
    </source>
</evidence>
<comment type="catalytic activity">
    <reaction evidence="6">
        <text>cytidine(1402) in 16S rRNA + S-adenosyl-L-methionine = 2'-O-methylcytidine(1402) in 16S rRNA + S-adenosyl-L-homocysteine + H(+)</text>
        <dbReference type="Rhea" id="RHEA:42924"/>
        <dbReference type="Rhea" id="RHEA-COMP:10285"/>
        <dbReference type="Rhea" id="RHEA-COMP:10286"/>
        <dbReference type="ChEBI" id="CHEBI:15378"/>
        <dbReference type="ChEBI" id="CHEBI:57856"/>
        <dbReference type="ChEBI" id="CHEBI:59789"/>
        <dbReference type="ChEBI" id="CHEBI:74495"/>
        <dbReference type="ChEBI" id="CHEBI:82748"/>
        <dbReference type="EC" id="2.1.1.198"/>
    </reaction>
</comment>
<comment type="caution">
    <text evidence="8">The sequence shown here is derived from an EMBL/GenBank/DDBJ whole genome shotgun (WGS) entry which is preliminary data.</text>
</comment>
<keyword evidence="5 6" id="KW-0949">S-adenosyl-L-methionine</keyword>
<dbReference type="EC" id="2.1.1.198" evidence="6"/>
<dbReference type="InterPro" id="IPR000878">
    <property type="entry name" value="4pyrrol_Mease"/>
</dbReference>
<sequence length="217" mass="25358">MLYIVSTPIGNLEDMTYRAVRTLKEVDYIACEDTRTSGVLLKHYDIKNNLISFHSHSDNYKLEKIVDLLKEWKNIALISDAGTPGISDPAYNLVRRAIEENITLSPIPGASAILSALVCSGLHTHDFRFIGFLPIKKWRQTLLISLQNKDYSVVIYESVHRFLKTLSDLEKYFWKDHKIAVWRELTKKFEEFFRWTVEECAIHFKKQGLKWEFVIVF</sequence>
<comment type="subcellular location">
    <subcellularLocation>
        <location evidence="6">Cytoplasm</location>
    </subcellularLocation>
</comment>
<dbReference type="PANTHER" id="PTHR46111">
    <property type="entry name" value="RIBOSOMAL RNA SMALL SUBUNIT METHYLTRANSFERASE I"/>
    <property type="match status" value="1"/>
</dbReference>
<dbReference type="Gene3D" id="3.30.950.10">
    <property type="entry name" value="Methyltransferase, Cobalt-precorrin-4 Transmethylase, Domain 2"/>
    <property type="match status" value="1"/>
</dbReference>
<dbReference type="PIRSF" id="PIRSF005917">
    <property type="entry name" value="MTase_YraL"/>
    <property type="match status" value="1"/>
</dbReference>
<dbReference type="InterPro" id="IPR014776">
    <property type="entry name" value="4pyrrole_Mease_sub2"/>
</dbReference>
<evidence type="ECO:0000313" key="8">
    <source>
        <dbReference type="EMBL" id="EKD66295.1"/>
    </source>
</evidence>
<organism evidence="8">
    <name type="scientific">uncultured bacterium</name>
    <name type="common">gcode 4</name>
    <dbReference type="NCBI Taxonomy" id="1234023"/>
    <lineage>
        <taxon>Bacteria</taxon>
        <taxon>environmental samples</taxon>
    </lineage>
</organism>
<dbReference type="NCBIfam" id="TIGR00096">
    <property type="entry name" value="16S rRNA (cytidine(1402)-2'-O)-methyltransferase"/>
    <property type="match status" value="1"/>
</dbReference>
<evidence type="ECO:0000256" key="3">
    <source>
        <dbReference type="ARBA" id="ARBA00022603"/>
    </source>
</evidence>
<evidence type="ECO:0000256" key="4">
    <source>
        <dbReference type="ARBA" id="ARBA00022679"/>
    </source>
</evidence>
<dbReference type="Pfam" id="PF00590">
    <property type="entry name" value="TP_methylase"/>
    <property type="match status" value="1"/>
</dbReference>
<dbReference type="InterPro" id="IPR035996">
    <property type="entry name" value="4pyrrol_Methylase_sf"/>
</dbReference>